<accession>A0ABP8L9T3</accession>
<dbReference type="InterPro" id="IPR011701">
    <property type="entry name" value="MFS"/>
</dbReference>
<feature type="transmembrane region" description="Helical" evidence="6">
    <location>
        <begin position="311"/>
        <end position="327"/>
    </location>
</feature>
<feature type="transmembrane region" description="Helical" evidence="6">
    <location>
        <begin position="84"/>
        <end position="104"/>
    </location>
</feature>
<evidence type="ECO:0000256" key="4">
    <source>
        <dbReference type="ARBA" id="ARBA00022989"/>
    </source>
</evidence>
<protein>
    <submittedName>
        <fullName evidence="8">MFS transporter</fullName>
    </submittedName>
</protein>
<keyword evidence="9" id="KW-1185">Reference proteome</keyword>
<feature type="transmembrane region" description="Helical" evidence="6">
    <location>
        <begin position="153"/>
        <end position="174"/>
    </location>
</feature>
<dbReference type="Proteomes" id="UP001500622">
    <property type="component" value="Unassembled WGS sequence"/>
</dbReference>
<dbReference type="EMBL" id="BAABGN010000011">
    <property type="protein sequence ID" value="GAA4425605.1"/>
    <property type="molecule type" value="Genomic_DNA"/>
</dbReference>
<keyword evidence="5 6" id="KW-0472">Membrane</keyword>
<dbReference type="CDD" id="cd06173">
    <property type="entry name" value="MFS_MefA_like"/>
    <property type="match status" value="1"/>
</dbReference>
<evidence type="ECO:0000259" key="7">
    <source>
        <dbReference type="PROSITE" id="PS50850"/>
    </source>
</evidence>
<evidence type="ECO:0000256" key="6">
    <source>
        <dbReference type="SAM" id="Phobius"/>
    </source>
</evidence>
<feature type="transmembrane region" description="Helical" evidence="6">
    <location>
        <begin position="54"/>
        <end position="72"/>
    </location>
</feature>
<evidence type="ECO:0000256" key="2">
    <source>
        <dbReference type="ARBA" id="ARBA00022475"/>
    </source>
</evidence>
<feature type="transmembrane region" description="Helical" evidence="6">
    <location>
        <begin position="333"/>
        <end position="350"/>
    </location>
</feature>
<dbReference type="InterPro" id="IPR036259">
    <property type="entry name" value="MFS_trans_sf"/>
</dbReference>
<proteinExistence type="predicted"/>
<dbReference type="Pfam" id="PF07690">
    <property type="entry name" value="MFS_1"/>
    <property type="match status" value="1"/>
</dbReference>
<comment type="subcellular location">
    <subcellularLocation>
        <location evidence="1">Cell membrane</location>
        <topology evidence="1">Multi-pass membrane protein</topology>
    </subcellularLocation>
</comment>
<evidence type="ECO:0000313" key="9">
    <source>
        <dbReference type="Proteomes" id="UP001500622"/>
    </source>
</evidence>
<keyword evidence="2" id="KW-1003">Cell membrane</keyword>
<evidence type="ECO:0000313" key="8">
    <source>
        <dbReference type="EMBL" id="GAA4425605.1"/>
    </source>
</evidence>
<dbReference type="InterPro" id="IPR020846">
    <property type="entry name" value="MFS_dom"/>
</dbReference>
<feature type="domain" description="Major facilitator superfamily (MFS) profile" evidence="7">
    <location>
        <begin position="243"/>
        <end position="440"/>
    </location>
</feature>
<feature type="transmembrane region" description="Helical" evidence="6">
    <location>
        <begin position="398"/>
        <end position="417"/>
    </location>
</feature>
<dbReference type="PROSITE" id="PS50850">
    <property type="entry name" value="MFS"/>
    <property type="match status" value="1"/>
</dbReference>
<keyword evidence="3 6" id="KW-0812">Transmembrane</keyword>
<feature type="transmembrane region" description="Helical" evidence="6">
    <location>
        <begin position="180"/>
        <end position="198"/>
    </location>
</feature>
<organism evidence="8 9">
    <name type="scientific">Georgenia halophila</name>
    <dbReference type="NCBI Taxonomy" id="620889"/>
    <lineage>
        <taxon>Bacteria</taxon>
        <taxon>Bacillati</taxon>
        <taxon>Actinomycetota</taxon>
        <taxon>Actinomycetes</taxon>
        <taxon>Micrococcales</taxon>
        <taxon>Bogoriellaceae</taxon>
        <taxon>Georgenia</taxon>
    </lineage>
</organism>
<comment type="caution">
    <text evidence="8">The sequence shown here is derived from an EMBL/GenBank/DDBJ whole genome shotgun (WGS) entry which is preliminary data.</text>
</comment>
<feature type="transmembrane region" description="Helical" evidence="6">
    <location>
        <begin position="20"/>
        <end position="42"/>
    </location>
</feature>
<feature type="transmembrane region" description="Helical" evidence="6">
    <location>
        <begin position="252"/>
        <end position="269"/>
    </location>
</feature>
<dbReference type="PANTHER" id="PTHR23513:SF17">
    <property type="entry name" value="MEMBRANE PROTEIN"/>
    <property type="match status" value="1"/>
</dbReference>
<name>A0ABP8L9T3_9MICO</name>
<dbReference type="PANTHER" id="PTHR23513">
    <property type="entry name" value="INTEGRAL MEMBRANE EFFLUX PROTEIN-RELATED"/>
    <property type="match status" value="1"/>
</dbReference>
<evidence type="ECO:0000256" key="3">
    <source>
        <dbReference type="ARBA" id="ARBA00022692"/>
    </source>
</evidence>
<feature type="transmembrane region" description="Helical" evidence="6">
    <location>
        <begin position="275"/>
        <end position="299"/>
    </location>
</feature>
<evidence type="ECO:0000256" key="5">
    <source>
        <dbReference type="ARBA" id="ARBA00023136"/>
    </source>
</evidence>
<dbReference type="SUPFAM" id="SSF103473">
    <property type="entry name" value="MFS general substrate transporter"/>
    <property type="match status" value="1"/>
</dbReference>
<evidence type="ECO:0000256" key="1">
    <source>
        <dbReference type="ARBA" id="ARBA00004651"/>
    </source>
</evidence>
<feature type="transmembrane region" description="Helical" evidence="6">
    <location>
        <begin position="110"/>
        <end position="132"/>
    </location>
</feature>
<reference evidence="9" key="1">
    <citation type="journal article" date="2019" name="Int. J. Syst. Evol. Microbiol.">
        <title>The Global Catalogue of Microorganisms (GCM) 10K type strain sequencing project: providing services to taxonomists for standard genome sequencing and annotation.</title>
        <authorList>
            <consortium name="The Broad Institute Genomics Platform"/>
            <consortium name="The Broad Institute Genome Sequencing Center for Infectious Disease"/>
            <person name="Wu L."/>
            <person name="Ma J."/>
        </authorList>
    </citation>
    <scope>NUCLEOTIDE SEQUENCE [LARGE SCALE GENOMIC DNA]</scope>
    <source>
        <strain evidence="9">JCM 17810</strain>
    </source>
</reference>
<feature type="transmembrane region" description="Helical" evidence="6">
    <location>
        <begin position="371"/>
        <end position="392"/>
    </location>
</feature>
<dbReference type="Gene3D" id="1.20.1250.20">
    <property type="entry name" value="MFS general substrate transporter like domains"/>
    <property type="match status" value="1"/>
</dbReference>
<keyword evidence="4 6" id="KW-1133">Transmembrane helix</keyword>
<dbReference type="RefSeq" id="WP_345216446.1">
    <property type="nucleotide sequence ID" value="NZ_BAABGN010000011.1"/>
</dbReference>
<sequence length="440" mass="46073">MSVLSDLRTVAVNSGFRRLFAVRLVSQCGDGAFQIGLATLFFFNPQNMATAESVAAAFAVLLLPFTVVGPFAGPLLDRWRRRQVLLFGNAIRVVFAVVLAALMMTVGVSVGVYVLALVTLGINRFLLAALSAALPKVVARDHLLLANSITPTLGAVSAAVGAGIGFVIGLLAPAGTLKSGVVLVVSGALFAGASALALRLGRDQLGPREPDAKVELWAEVRATAADMVDGARYLYARHTPGMGLTVMALHRFLYGMNFLALLLISRNLLADPLDAAAGLAMFGTLTAVSFAGNGLAIVLTPIAHESMRPSSWVAVCLGIAAASQAILATTPQLWVIVVAAVLMGLGVQGAKIAVDTIVQRDTDDTYRGRAFSLYDVLYNAAFVGAAALAAAALPDTGWSRGVFVVLTAVYVVIAVAYRIGTVRVHDRPTPVLAHERLERS</sequence>
<gene>
    <name evidence="8" type="ORF">GCM10023169_23400</name>
</gene>